<protein>
    <submittedName>
        <fullName evidence="1">Uncharacterized protein</fullName>
    </submittedName>
</protein>
<name>A0A1C3ERL5_9GAMM</name>
<dbReference type="Proteomes" id="UP000094936">
    <property type="component" value="Unassembled WGS sequence"/>
</dbReference>
<sequence>MPANMQHTRYITVDLEIRSSLPFHKLVDFFEKADEYAHLHFDKDTNEWSISSSLDPKHSPNACIVYYIEWIKSFPDDVRQEWGHAHQKCMNIGYSVSSSHWGFVENISSDTLAEMAALGLSLAVTLYPIDMQENYIDTEGE</sequence>
<gene>
    <name evidence="1" type="ORF">A8L45_02190</name>
</gene>
<evidence type="ECO:0000313" key="2">
    <source>
        <dbReference type="Proteomes" id="UP000094936"/>
    </source>
</evidence>
<organism evidence="1 2">
    <name type="scientific">Veronia pacifica</name>
    <dbReference type="NCBI Taxonomy" id="1080227"/>
    <lineage>
        <taxon>Bacteria</taxon>
        <taxon>Pseudomonadati</taxon>
        <taxon>Pseudomonadota</taxon>
        <taxon>Gammaproteobacteria</taxon>
        <taxon>Vibrionales</taxon>
        <taxon>Vibrionaceae</taxon>
        <taxon>Veronia</taxon>
    </lineage>
</organism>
<comment type="caution">
    <text evidence="1">The sequence shown here is derived from an EMBL/GenBank/DDBJ whole genome shotgun (WGS) entry which is preliminary data.</text>
</comment>
<dbReference type="AlphaFoldDB" id="A0A1C3ERL5"/>
<accession>A0A1C3ERL5</accession>
<evidence type="ECO:0000313" key="1">
    <source>
        <dbReference type="EMBL" id="ODA35866.1"/>
    </source>
</evidence>
<proteinExistence type="predicted"/>
<reference evidence="1 2" key="1">
    <citation type="submission" date="2016-05" db="EMBL/GenBank/DDBJ databases">
        <title>Genomic Taxonomy of the Vibrionaceae.</title>
        <authorList>
            <person name="Gomez-Gil B."/>
            <person name="Enciso-Ibarra J."/>
        </authorList>
    </citation>
    <scope>NUCLEOTIDE SEQUENCE [LARGE SCALE GENOMIC DNA]</scope>
    <source>
        <strain evidence="1 2">CAIM 1920</strain>
    </source>
</reference>
<dbReference type="EMBL" id="LYBM01000002">
    <property type="protein sequence ID" value="ODA35866.1"/>
    <property type="molecule type" value="Genomic_DNA"/>
</dbReference>
<keyword evidence="2" id="KW-1185">Reference proteome</keyword>